<gene>
    <name evidence="2" type="ORF">FNV43_RR08760</name>
</gene>
<comment type="caution">
    <text evidence="2">The sequence shown here is derived from an EMBL/GenBank/DDBJ whole genome shotgun (WGS) entry which is preliminary data.</text>
</comment>
<dbReference type="Gene3D" id="3.30.160.570">
    <property type="entry name" value="Ncd80 complex, Spc24 subunit"/>
    <property type="match status" value="1"/>
</dbReference>
<dbReference type="AlphaFoldDB" id="A0A8K0H8T2"/>
<dbReference type="PANTHER" id="PTHR35730">
    <property type="entry name" value="KINETOCHORE PROTEIN SPC24 HOMOLOG-RELATED"/>
    <property type="match status" value="1"/>
</dbReference>
<accession>A0A8K0H8T2</accession>
<proteinExistence type="predicted"/>
<evidence type="ECO:0008006" key="4">
    <source>
        <dbReference type="Google" id="ProtNLM"/>
    </source>
</evidence>
<keyword evidence="1" id="KW-0175">Coiled coil</keyword>
<evidence type="ECO:0000256" key="1">
    <source>
        <dbReference type="SAM" id="Coils"/>
    </source>
</evidence>
<feature type="coiled-coil region" evidence="1">
    <location>
        <begin position="51"/>
        <end position="121"/>
    </location>
</feature>
<dbReference type="GO" id="GO:0051983">
    <property type="term" value="P:regulation of chromosome segregation"/>
    <property type="evidence" value="ECO:0007669"/>
    <property type="project" value="InterPro"/>
</dbReference>
<dbReference type="PANTHER" id="PTHR35730:SF2">
    <property type="entry name" value="KINETOCHORE PROTEIN SPC24 HOMOLOG-RELATED"/>
    <property type="match status" value="1"/>
</dbReference>
<protein>
    <recommendedName>
        <fullName evidence="4">Kinetochore protein Spc24</fullName>
    </recommendedName>
</protein>
<keyword evidence="3" id="KW-1185">Reference proteome</keyword>
<dbReference type="EMBL" id="VOIH02000004">
    <property type="protein sequence ID" value="KAF3448052.1"/>
    <property type="molecule type" value="Genomic_DNA"/>
</dbReference>
<reference evidence="2" key="1">
    <citation type="submission" date="2020-03" db="EMBL/GenBank/DDBJ databases">
        <title>A high-quality chromosome-level genome assembly of a woody plant with both climbing and erect habits, Rhamnella rubrinervis.</title>
        <authorList>
            <person name="Lu Z."/>
            <person name="Yang Y."/>
            <person name="Zhu X."/>
            <person name="Sun Y."/>
        </authorList>
    </citation>
    <scope>NUCLEOTIDE SEQUENCE</scope>
    <source>
        <strain evidence="2">BYM</strain>
        <tissue evidence="2">Leaf</tissue>
    </source>
</reference>
<evidence type="ECO:0000313" key="2">
    <source>
        <dbReference type="EMBL" id="KAF3448052.1"/>
    </source>
</evidence>
<dbReference type="OrthoDB" id="1906227at2759"/>
<evidence type="ECO:0000313" key="3">
    <source>
        <dbReference type="Proteomes" id="UP000796880"/>
    </source>
</evidence>
<sequence length="188" mass="21627">MGDLSKNIDVEKLISFGDDLVAVLKDKRDVNNLTQCLENSKALCSSCDADFNEVQSLRRDYEKRIDACKQKTETAKSEVIADEELDLLHKELEEEVINNEISDLERKRISIQEQKQILKKIGQDEFRAQRKLSMYASVTNIIPDLDDQSIISGHIVDRDKKLVKKFEFDPKEMTAIDTCDSIWKMIVS</sequence>
<dbReference type="Proteomes" id="UP000796880">
    <property type="component" value="Unassembled WGS sequence"/>
</dbReference>
<name>A0A8K0H8T2_9ROSA</name>
<dbReference type="InterPro" id="IPR044951">
    <property type="entry name" value="SPC24-like"/>
</dbReference>
<organism evidence="2 3">
    <name type="scientific">Rhamnella rubrinervis</name>
    <dbReference type="NCBI Taxonomy" id="2594499"/>
    <lineage>
        <taxon>Eukaryota</taxon>
        <taxon>Viridiplantae</taxon>
        <taxon>Streptophyta</taxon>
        <taxon>Embryophyta</taxon>
        <taxon>Tracheophyta</taxon>
        <taxon>Spermatophyta</taxon>
        <taxon>Magnoliopsida</taxon>
        <taxon>eudicotyledons</taxon>
        <taxon>Gunneridae</taxon>
        <taxon>Pentapetalae</taxon>
        <taxon>rosids</taxon>
        <taxon>fabids</taxon>
        <taxon>Rosales</taxon>
        <taxon>Rhamnaceae</taxon>
        <taxon>rhamnoid group</taxon>
        <taxon>Rhamneae</taxon>
        <taxon>Rhamnella</taxon>
    </lineage>
</organism>